<sequence>MASLRYAAAQSASVPFDIAANVVRHLAFIDTAGEAGVQLLVFPELSLCGYELAGMGACALKADDGRLAPLRERALKAKMTVVVGAPLANAGALPGIGAITFHPDGRTSVYRKHFLHAGEERHVTAGSAISQLHEVRGVKVALAICADTGQQQHAHAAAVAGAELYVAGSLISAGGYGKDTTQLAGYAKLFRMGVLMANHAHASGGYESAGRSAIWDSGGELIIAAPGPGEMLVIAGDDGGTLVDVA</sequence>
<dbReference type="PANTHER" id="PTHR43674:SF2">
    <property type="entry name" value="BETA-UREIDOPROPIONASE"/>
    <property type="match status" value="1"/>
</dbReference>
<dbReference type="Proteomes" id="UP000662888">
    <property type="component" value="Chromosome"/>
</dbReference>
<gene>
    <name evidence="3" type="ORF">IV454_14350</name>
</gene>
<organism evidence="3 4">
    <name type="scientific">Massilia antarctica</name>
    <dbReference type="NCBI Taxonomy" id="2765360"/>
    <lineage>
        <taxon>Bacteria</taxon>
        <taxon>Pseudomonadati</taxon>
        <taxon>Pseudomonadota</taxon>
        <taxon>Betaproteobacteria</taxon>
        <taxon>Burkholderiales</taxon>
        <taxon>Oxalobacteraceae</taxon>
        <taxon>Telluria group</taxon>
        <taxon>Massilia</taxon>
    </lineage>
</organism>
<evidence type="ECO:0000313" key="3">
    <source>
        <dbReference type="EMBL" id="QPI52561.1"/>
    </source>
</evidence>
<dbReference type="InterPro" id="IPR050345">
    <property type="entry name" value="Aliph_Amidase/BUP"/>
</dbReference>
<dbReference type="SUPFAM" id="SSF56317">
    <property type="entry name" value="Carbon-nitrogen hydrolase"/>
    <property type="match status" value="1"/>
</dbReference>
<dbReference type="PROSITE" id="PS50263">
    <property type="entry name" value="CN_HYDROLASE"/>
    <property type="match status" value="1"/>
</dbReference>
<feature type="domain" description="CN hydrolase" evidence="2">
    <location>
        <begin position="4"/>
        <end position="239"/>
    </location>
</feature>
<dbReference type="GO" id="GO:0016787">
    <property type="term" value="F:hydrolase activity"/>
    <property type="evidence" value="ECO:0007669"/>
    <property type="project" value="UniProtKB-KW"/>
</dbReference>
<evidence type="ECO:0000259" key="2">
    <source>
        <dbReference type="PROSITE" id="PS50263"/>
    </source>
</evidence>
<keyword evidence="1 3" id="KW-0378">Hydrolase</keyword>
<dbReference type="InterPro" id="IPR003010">
    <property type="entry name" value="C-N_Hydrolase"/>
</dbReference>
<dbReference type="PANTHER" id="PTHR43674">
    <property type="entry name" value="NITRILASE C965.09-RELATED"/>
    <property type="match status" value="1"/>
</dbReference>
<dbReference type="CDD" id="cd07197">
    <property type="entry name" value="nitrilase"/>
    <property type="match status" value="1"/>
</dbReference>
<dbReference type="RefSeq" id="WP_206091990.1">
    <property type="nucleotide sequence ID" value="NZ_CP065053.1"/>
</dbReference>
<keyword evidence="4" id="KW-1185">Reference proteome</keyword>
<reference evidence="3 4" key="1">
    <citation type="submission" date="2020-11" db="EMBL/GenBank/DDBJ databases">
        <authorList>
            <person name="Sun Q."/>
        </authorList>
    </citation>
    <scope>NUCLEOTIDE SEQUENCE [LARGE SCALE GENOMIC DNA]</scope>
    <source>
        <strain evidence="3 4">P8398</strain>
    </source>
</reference>
<name>A0AA49AAT4_9BURK</name>
<dbReference type="Gene3D" id="3.60.110.10">
    <property type="entry name" value="Carbon-nitrogen hydrolase"/>
    <property type="match status" value="1"/>
</dbReference>
<evidence type="ECO:0000313" key="4">
    <source>
        <dbReference type="Proteomes" id="UP000662888"/>
    </source>
</evidence>
<dbReference type="EMBL" id="CP065053">
    <property type="protein sequence ID" value="QPI52561.1"/>
    <property type="molecule type" value="Genomic_DNA"/>
</dbReference>
<proteinExistence type="predicted"/>
<dbReference type="Pfam" id="PF00795">
    <property type="entry name" value="CN_hydrolase"/>
    <property type="match status" value="1"/>
</dbReference>
<dbReference type="InterPro" id="IPR036526">
    <property type="entry name" value="C-N_Hydrolase_sf"/>
</dbReference>
<evidence type="ECO:0000256" key="1">
    <source>
        <dbReference type="ARBA" id="ARBA00022801"/>
    </source>
</evidence>
<accession>A0AA49AAT4</accession>
<protein>
    <submittedName>
        <fullName evidence="3">Carbon-nitrogen hydrolase family protein</fullName>
    </submittedName>
</protein>